<dbReference type="Pfam" id="PF19268">
    <property type="entry name" value="CIS_TMP"/>
    <property type="match status" value="1"/>
</dbReference>
<comment type="caution">
    <text evidence="1">The sequence shown here is derived from an EMBL/GenBank/DDBJ whole genome shotgun (WGS) entry which is preliminary data.</text>
</comment>
<accession>A0A5Y2S9A8</accession>
<protein>
    <submittedName>
        <fullName evidence="1">Uncharacterized protein</fullName>
    </submittedName>
</protein>
<dbReference type="EMBL" id="AAILSQ010000033">
    <property type="protein sequence ID" value="ECF6053847.1"/>
    <property type="molecule type" value="Genomic_DNA"/>
</dbReference>
<sequence>MLRQLAIRCLQNETLLELLQNRQPQYLRTLLKQLLQGVDKHSSALADSTYSRVTASRLGIAALGYLLHQAQGRDWLSQHTPSVSQVTDWAEAVARGEIPPEQIAQLLTNNRPSGTLLPGQPVCSLLLVKHWLLPLWQQSAMRQVIRRLKGERGVRQVDAYLHHALQRQEVDVMRDEIQTQDKPDPLSQSIGNAGLLLLWPLFPQLFSQLNLWEEGQFISDAVRWQAVYCLDRLVWGEADPEDERLTLNRLLCNISPFTSIPAHSPLSVLQQQQTDDWLTAVGQRLAGWQKLSLTDIRQLFLQRVGEISTEGTLLRISVKPKPYDFLLRDWPWPMTLASFPWAEQPLTIVWPLTGLTG</sequence>
<evidence type="ECO:0000313" key="1">
    <source>
        <dbReference type="EMBL" id="ECF6053847.1"/>
    </source>
</evidence>
<organism evidence="1">
    <name type="scientific">Salmonella enterica subsp. salamae</name>
    <dbReference type="NCBI Taxonomy" id="59202"/>
    <lineage>
        <taxon>Bacteria</taxon>
        <taxon>Pseudomonadati</taxon>
        <taxon>Pseudomonadota</taxon>
        <taxon>Gammaproteobacteria</taxon>
        <taxon>Enterobacterales</taxon>
        <taxon>Enterobacteriaceae</taxon>
        <taxon>Salmonella</taxon>
    </lineage>
</organism>
<reference evidence="1" key="1">
    <citation type="submission" date="2019-07" db="EMBL/GenBank/DDBJ databases">
        <authorList>
            <person name="Ashton P.M."/>
            <person name="Dallman T."/>
            <person name="Nair S."/>
            <person name="De Pinna E."/>
            <person name="Peters T."/>
            <person name="Grant K."/>
        </authorList>
    </citation>
    <scope>NUCLEOTIDE SEQUENCE [LARGE SCALE GENOMIC DNA]</scope>
    <source>
        <strain evidence="1">107213</strain>
    </source>
</reference>
<name>A0A5Y2S9A8_SALER</name>
<proteinExistence type="predicted"/>
<dbReference type="AlphaFoldDB" id="A0A5Y2S9A8"/>
<gene>
    <name evidence="1" type="ORF">FNN84_21995</name>
</gene>
<dbReference type="InterPro" id="IPR045538">
    <property type="entry name" value="CIS_TMP"/>
</dbReference>
<dbReference type="Proteomes" id="UP000839746">
    <property type="component" value="Unassembled WGS sequence"/>
</dbReference>